<dbReference type="AlphaFoldDB" id="A0A2P2JDH8"/>
<feature type="compositionally biased region" description="Basic residues" evidence="1">
    <location>
        <begin position="1"/>
        <end position="12"/>
    </location>
</feature>
<accession>A0A2P2JDH8</accession>
<name>A0A2P2JDH8_RHIMU</name>
<feature type="region of interest" description="Disordered" evidence="1">
    <location>
        <begin position="1"/>
        <end position="20"/>
    </location>
</feature>
<evidence type="ECO:0000313" key="2">
    <source>
        <dbReference type="EMBL" id="MBW91520.1"/>
    </source>
</evidence>
<reference evidence="2" key="1">
    <citation type="submission" date="2018-02" db="EMBL/GenBank/DDBJ databases">
        <title>Rhizophora mucronata_Transcriptome.</title>
        <authorList>
            <person name="Meera S.P."/>
            <person name="Sreeshan A."/>
            <person name="Augustine A."/>
        </authorList>
    </citation>
    <scope>NUCLEOTIDE SEQUENCE</scope>
    <source>
        <tissue evidence="2">Leaf</tissue>
    </source>
</reference>
<dbReference type="EMBL" id="GGEC01011037">
    <property type="protein sequence ID" value="MBW91520.1"/>
    <property type="molecule type" value="Transcribed_RNA"/>
</dbReference>
<sequence length="20" mass="2412">MTNKHTINHSKKSQLFLKQQ</sequence>
<proteinExistence type="predicted"/>
<protein>
    <submittedName>
        <fullName evidence="2">Uncharacterized protein</fullName>
    </submittedName>
</protein>
<organism evidence="2">
    <name type="scientific">Rhizophora mucronata</name>
    <name type="common">Asiatic mangrove</name>
    <dbReference type="NCBI Taxonomy" id="61149"/>
    <lineage>
        <taxon>Eukaryota</taxon>
        <taxon>Viridiplantae</taxon>
        <taxon>Streptophyta</taxon>
        <taxon>Embryophyta</taxon>
        <taxon>Tracheophyta</taxon>
        <taxon>Spermatophyta</taxon>
        <taxon>Magnoliopsida</taxon>
        <taxon>eudicotyledons</taxon>
        <taxon>Gunneridae</taxon>
        <taxon>Pentapetalae</taxon>
        <taxon>rosids</taxon>
        <taxon>fabids</taxon>
        <taxon>Malpighiales</taxon>
        <taxon>Rhizophoraceae</taxon>
        <taxon>Rhizophora</taxon>
    </lineage>
</organism>
<evidence type="ECO:0000256" key="1">
    <source>
        <dbReference type="SAM" id="MobiDB-lite"/>
    </source>
</evidence>